<dbReference type="Proteomes" id="UP001634394">
    <property type="component" value="Unassembled WGS sequence"/>
</dbReference>
<organism evidence="2 3">
    <name type="scientific">Sinanodonta woodiana</name>
    <name type="common">Chinese pond mussel</name>
    <name type="synonym">Anodonta woodiana</name>
    <dbReference type="NCBI Taxonomy" id="1069815"/>
    <lineage>
        <taxon>Eukaryota</taxon>
        <taxon>Metazoa</taxon>
        <taxon>Spiralia</taxon>
        <taxon>Lophotrochozoa</taxon>
        <taxon>Mollusca</taxon>
        <taxon>Bivalvia</taxon>
        <taxon>Autobranchia</taxon>
        <taxon>Heteroconchia</taxon>
        <taxon>Palaeoheterodonta</taxon>
        <taxon>Unionida</taxon>
        <taxon>Unionoidea</taxon>
        <taxon>Unionidae</taxon>
        <taxon>Unioninae</taxon>
        <taxon>Sinanodonta</taxon>
    </lineage>
</organism>
<dbReference type="EMBL" id="JBJQND010000014">
    <property type="protein sequence ID" value="KAL3855272.1"/>
    <property type="molecule type" value="Genomic_DNA"/>
</dbReference>
<feature type="region of interest" description="Disordered" evidence="1">
    <location>
        <begin position="83"/>
        <end position="110"/>
    </location>
</feature>
<gene>
    <name evidence="2" type="ORF">ACJMK2_014488</name>
</gene>
<reference evidence="2 3" key="1">
    <citation type="submission" date="2024-11" db="EMBL/GenBank/DDBJ databases">
        <title>Chromosome-level genome assembly of the freshwater bivalve Anodonta woodiana.</title>
        <authorList>
            <person name="Chen X."/>
        </authorList>
    </citation>
    <scope>NUCLEOTIDE SEQUENCE [LARGE SCALE GENOMIC DNA]</scope>
    <source>
        <strain evidence="2">MN2024</strain>
        <tissue evidence="2">Gills</tissue>
    </source>
</reference>
<accession>A0ABD3V0T4</accession>
<proteinExistence type="predicted"/>
<sequence>MRGTLAVSMPRRYESTTTKLPPLVRVTSRQNISSRTNGPLSYNQTNLSNPRRRLDELIRSSRPIIRQENEKRIVDHLRRHLNKRRDTARLQKRRCGHTQDEAKDPSNGPLTHLVDLVEARQSMEREGNVTGLLQVEF</sequence>
<keyword evidence="3" id="KW-1185">Reference proteome</keyword>
<comment type="caution">
    <text evidence="2">The sequence shown here is derived from an EMBL/GenBank/DDBJ whole genome shotgun (WGS) entry which is preliminary data.</text>
</comment>
<evidence type="ECO:0000256" key="1">
    <source>
        <dbReference type="SAM" id="MobiDB-lite"/>
    </source>
</evidence>
<name>A0ABD3V0T4_SINWO</name>
<dbReference type="AlphaFoldDB" id="A0ABD3V0T4"/>
<evidence type="ECO:0000313" key="2">
    <source>
        <dbReference type="EMBL" id="KAL3855272.1"/>
    </source>
</evidence>
<evidence type="ECO:0000313" key="3">
    <source>
        <dbReference type="Proteomes" id="UP001634394"/>
    </source>
</evidence>
<protein>
    <submittedName>
        <fullName evidence="2">Uncharacterized protein</fullName>
    </submittedName>
</protein>